<gene>
    <name evidence="2" type="ORF">A5640_14625</name>
</gene>
<organism evidence="2 3">
    <name type="scientific">Mycobacterium asiaticum</name>
    <dbReference type="NCBI Taxonomy" id="1790"/>
    <lineage>
        <taxon>Bacteria</taxon>
        <taxon>Bacillati</taxon>
        <taxon>Actinomycetota</taxon>
        <taxon>Actinomycetes</taxon>
        <taxon>Mycobacteriales</taxon>
        <taxon>Mycobacteriaceae</taxon>
        <taxon>Mycobacterium</taxon>
    </lineage>
</organism>
<accession>A0A1A3KIX3</accession>
<dbReference type="GO" id="GO:0051782">
    <property type="term" value="P:negative regulation of cell division"/>
    <property type="evidence" value="ECO:0007669"/>
    <property type="project" value="TreeGrafter"/>
</dbReference>
<protein>
    <submittedName>
        <fullName evidence="2">Cobalamin biosynthesis protein CobB</fullName>
    </submittedName>
</protein>
<dbReference type="GO" id="GO:0009898">
    <property type="term" value="C:cytoplasmic side of plasma membrane"/>
    <property type="evidence" value="ECO:0007669"/>
    <property type="project" value="TreeGrafter"/>
</dbReference>
<feature type="domain" description="AAA" evidence="1">
    <location>
        <begin position="73"/>
        <end position="215"/>
    </location>
</feature>
<dbReference type="GO" id="GO:0005524">
    <property type="term" value="F:ATP binding"/>
    <property type="evidence" value="ECO:0007669"/>
    <property type="project" value="TreeGrafter"/>
</dbReference>
<dbReference type="Proteomes" id="UP000093925">
    <property type="component" value="Unassembled WGS sequence"/>
</dbReference>
<dbReference type="PANTHER" id="PTHR43384:SF14">
    <property type="entry name" value="ESX-1 SECRETION-ASSOCIATED PROTEIN ESPI"/>
    <property type="match status" value="1"/>
</dbReference>
<dbReference type="AlphaFoldDB" id="A0A1A3KIX3"/>
<comment type="caution">
    <text evidence="2">The sequence shown here is derived from an EMBL/GenBank/DDBJ whole genome shotgun (WGS) entry which is preliminary data.</text>
</comment>
<dbReference type="EMBL" id="LZLM01000078">
    <property type="protein sequence ID" value="OBJ84965.1"/>
    <property type="molecule type" value="Genomic_DNA"/>
</dbReference>
<dbReference type="PANTHER" id="PTHR43384">
    <property type="entry name" value="SEPTUM SITE-DETERMINING PROTEIN MIND HOMOLOG, CHLOROPLASTIC-RELATED"/>
    <property type="match status" value="1"/>
</dbReference>
<dbReference type="InterPro" id="IPR025669">
    <property type="entry name" value="AAA_dom"/>
</dbReference>
<sequence>MVRPQAAQRERGPGGTALDVIEQQFAPETPVRRNWRDLIHRYVGIDLGPGRAEAYENALRDQVRVTVGGAYPIAVLNLKGGVGKTAVVEALGSTLASVREDRVIAVDLDAGDLADRHGRRHDLTLADLVMDNRVARYADVRAHTFMNSCGLEVLGLPDPAHSNFCISRQDFVKAFSILRSHYSVVLVDCPKTLNTGVMDAVLMESRALVVVTSTSVDSIQKTRATLEWLSRNGYRKLLAATVLAVNHVERTKLSPLAAKQLEQLSAQVAATVVLPFDGHVHQGREIGLDLLSKASRRSYLELAAALARLLPSRQPAAL</sequence>
<name>A0A1A3KIX3_MYCAS</name>
<evidence type="ECO:0000313" key="2">
    <source>
        <dbReference type="EMBL" id="OBJ84965.1"/>
    </source>
</evidence>
<dbReference type="InterPro" id="IPR050625">
    <property type="entry name" value="ParA/MinD_ATPase"/>
</dbReference>
<dbReference type="GO" id="GO:0005829">
    <property type="term" value="C:cytosol"/>
    <property type="evidence" value="ECO:0007669"/>
    <property type="project" value="TreeGrafter"/>
</dbReference>
<reference evidence="2 3" key="1">
    <citation type="submission" date="2016-06" db="EMBL/GenBank/DDBJ databases">
        <authorList>
            <person name="Kjaerup R.B."/>
            <person name="Dalgaard T.S."/>
            <person name="Juul-Madsen H.R."/>
        </authorList>
    </citation>
    <scope>NUCLEOTIDE SEQUENCE [LARGE SCALE GENOMIC DNA]</scope>
    <source>
        <strain evidence="2 3">1276495.2</strain>
    </source>
</reference>
<dbReference type="SUPFAM" id="SSF52540">
    <property type="entry name" value="P-loop containing nucleoside triphosphate hydrolases"/>
    <property type="match status" value="1"/>
</dbReference>
<dbReference type="InterPro" id="IPR027417">
    <property type="entry name" value="P-loop_NTPase"/>
</dbReference>
<dbReference type="Gene3D" id="3.40.50.300">
    <property type="entry name" value="P-loop containing nucleotide triphosphate hydrolases"/>
    <property type="match status" value="1"/>
</dbReference>
<proteinExistence type="predicted"/>
<dbReference type="Pfam" id="PF13614">
    <property type="entry name" value="AAA_31"/>
    <property type="match status" value="1"/>
</dbReference>
<evidence type="ECO:0000313" key="3">
    <source>
        <dbReference type="Proteomes" id="UP000093925"/>
    </source>
</evidence>
<dbReference type="GO" id="GO:0016887">
    <property type="term" value="F:ATP hydrolysis activity"/>
    <property type="evidence" value="ECO:0007669"/>
    <property type="project" value="TreeGrafter"/>
</dbReference>
<evidence type="ECO:0000259" key="1">
    <source>
        <dbReference type="Pfam" id="PF13614"/>
    </source>
</evidence>